<dbReference type="RefSeq" id="XP_046076349.1">
    <property type="nucleotide sequence ID" value="XM_046221614.1"/>
</dbReference>
<feature type="compositionally biased region" description="Acidic residues" evidence="1">
    <location>
        <begin position="96"/>
        <end position="108"/>
    </location>
</feature>
<reference evidence="2" key="1">
    <citation type="submission" date="2021-12" db="EMBL/GenBank/DDBJ databases">
        <title>Convergent genome expansion in fungi linked to evolution of root-endophyte symbiosis.</title>
        <authorList>
            <consortium name="DOE Joint Genome Institute"/>
            <person name="Ke Y.-H."/>
            <person name="Bonito G."/>
            <person name="Liao H.-L."/>
            <person name="Looney B."/>
            <person name="Rojas-Flechas A."/>
            <person name="Nash J."/>
            <person name="Hameed K."/>
            <person name="Schadt C."/>
            <person name="Martin F."/>
            <person name="Crous P.W."/>
            <person name="Miettinen O."/>
            <person name="Magnuson J.K."/>
            <person name="Labbe J."/>
            <person name="Jacobson D."/>
            <person name="Doktycz M.J."/>
            <person name="Veneault-Fourrey C."/>
            <person name="Kuo A."/>
            <person name="Mondo S."/>
            <person name="Calhoun S."/>
            <person name="Riley R."/>
            <person name="Ohm R."/>
            <person name="LaButti K."/>
            <person name="Andreopoulos B."/>
            <person name="Pangilinan J."/>
            <person name="Nolan M."/>
            <person name="Tritt A."/>
            <person name="Clum A."/>
            <person name="Lipzen A."/>
            <person name="Daum C."/>
            <person name="Barry K."/>
            <person name="Grigoriev I.V."/>
            <person name="Vilgalys R."/>
        </authorList>
    </citation>
    <scope>NUCLEOTIDE SEQUENCE</scope>
    <source>
        <strain evidence="2">PMI_201</strain>
    </source>
</reference>
<keyword evidence="3" id="KW-1185">Reference proteome</keyword>
<accession>A0AAD4KXG2</accession>
<sequence length="114" mass="12686">MALITKKAHSNEHTLLKNEPGEFVPLTLRPNLRIPDPGMGPNGDRLHRMDGTEIRSGDQFVFTITDPVNKPLPLWKILTLQWQLQRAAAMAGGADKEEEDDNNNDNDSEGSLNV</sequence>
<name>A0AAD4KXG2_9EURO</name>
<feature type="compositionally biased region" description="Basic and acidic residues" evidence="1">
    <location>
        <begin position="9"/>
        <end position="20"/>
    </location>
</feature>
<feature type="region of interest" description="Disordered" evidence="1">
    <location>
        <begin position="1"/>
        <end position="20"/>
    </location>
</feature>
<comment type="caution">
    <text evidence="2">The sequence shown here is derived from an EMBL/GenBank/DDBJ whole genome shotgun (WGS) entry which is preliminary data.</text>
</comment>
<feature type="region of interest" description="Disordered" evidence="1">
    <location>
        <begin position="89"/>
        <end position="114"/>
    </location>
</feature>
<organism evidence="2 3">
    <name type="scientific">Talaromyces proteolyticus</name>
    <dbReference type="NCBI Taxonomy" id="1131652"/>
    <lineage>
        <taxon>Eukaryota</taxon>
        <taxon>Fungi</taxon>
        <taxon>Dikarya</taxon>
        <taxon>Ascomycota</taxon>
        <taxon>Pezizomycotina</taxon>
        <taxon>Eurotiomycetes</taxon>
        <taxon>Eurotiomycetidae</taxon>
        <taxon>Eurotiales</taxon>
        <taxon>Trichocomaceae</taxon>
        <taxon>Talaromyces</taxon>
        <taxon>Talaromyces sect. Bacilispori</taxon>
    </lineage>
</organism>
<dbReference type="GeneID" id="70251901"/>
<proteinExistence type="predicted"/>
<dbReference type="Proteomes" id="UP001201262">
    <property type="component" value="Unassembled WGS sequence"/>
</dbReference>
<protein>
    <submittedName>
        <fullName evidence="2">Uncharacterized protein</fullName>
    </submittedName>
</protein>
<evidence type="ECO:0000256" key="1">
    <source>
        <dbReference type="SAM" id="MobiDB-lite"/>
    </source>
</evidence>
<evidence type="ECO:0000313" key="3">
    <source>
        <dbReference type="Proteomes" id="UP001201262"/>
    </source>
</evidence>
<evidence type="ECO:0000313" key="2">
    <source>
        <dbReference type="EMBL" id="KAH8703331.1"/>
    </source>
</evidence>
<dbReference type="EMBL" id="JAJTJA010000002">
    <property type="protein sequence ID" value="KAH8703331.1"/>
    <property type="molecule type" value="Genomic_DNA"/>
</dbReference>
<dbReference type="AlphaFoldDB" id="A0AAD4KXG2"/>
<feature type="region of interest" description="Disordered" evidence="1">
    <location>
        <begin position="31"/>
        <end position="50"/>
    </location>
</feature>
<gene>
    <name evidence="2" type="ORF">BGW36DRAFT_443468</name>
</gene>